<dbReference type="GO" id="GO:0015087">
    <property type="term" value="F:cobalt ion transmembrane transporter activity"/>
    <property type="evidence" value="ECO:0007669"/>
    <property type="project" value="TreeGrafter"/>
</dbReference>
<dbReference type="InterPro" id="IPR002523">
    <property type="entry name" value="MgTranspt_CorA/ZnTranspt_ZntB"/>
</dbReference>
<comment type="similarity">
    <text evidence="2">Belongs to the CorA metal ion transporter (MIT) (TC 1.A.35) family.</text>
</comment>
<dbReference type="InterPro" id="IPR045863">
    <property type="entry name" value="CorA_TM1_TM2"/>
</dbReference>
<dbReference type="Gene3D" id="3.30.460.20">
    <property type="entry name" value="CorA soluble domain-like"/>
    <property type="match status" value="1"/>
</dbReference>
<evidence type="ECO:0000256" key="11">
    <source>
        <dbReference type="ARBA" id="ARBA00045497"/>
    </source>
</evidence>
<evidence type="ECO:0000313" key="14">
    <source>
        <dbReference type="Proteomes" id="UP001157160"/>
    </source>
</evidence>
<keyword evidence="8" id="KW-0406">Ion transport</keyword>
<dbReference type="GO" id="GO:0050897">
    <property type="term" value="F:cobalt ion binding"/>
    <property type="evidence" value="ECO:0007669"/>
    <property type="project" value="TreeGrafter"/>
</dbReference>
<dbReference type="SUPFAM" id="SSF143865">
    <property type="entry name" value="CorA soluble domain-like"/>
    <property type="match status" value="1"/>
</dbReference>
<reference evidence="13 14" key="1">
    <citation type="journal article" date="2014" name="Int. J. Syst. Evol. Microbiol.">
        <title>Complete genome sequence of Corynebacterium casei LMG S-19264T (=DSM 44701T), isolated from a smear-ripened cheese.</title>
        <authorList>
            <consortium name="US DOE Joint Genome Institute (JGI-PGF)"/>
            <person name="Walter F."/>
            <person name="Albersmeier A."/>
            <person name="Kalinowski J."/>
            <person name="Ruckert C."/>
        </authorList>
    </citation>
    <scope>NUCLEOTIDE SEQUENCE [LARGE SCALE GENOMIC DNA]</scope>
    <source>
        <strain evidence="13 14">NBRC 112289</strain>
    </source>
</reference>
<evidence type="ECO:0000256" key="4">
    <source>
        <dbReference type="ARBA" id="ARBA00022475"/>
    </source>
</evidence>
<dbReference type="FunFam" id="1.20.58.340:FF:000004">
    <property type="entry name" value="Magnesium transport protein CorA"/>
    <property type="match status" value="1"/>
</dbReference>
<accession>A0AA37X883</accession>
<keyword evidence="9 12" id="KW-0472">Membrane</keyword>
<feature type="transmembrane region" description="Helical" evidence="12">
    <location>
        <begin position="281"/>
        <end position="300"/>
    </location>
</feature>
<comment type="catalytic activity">
    <reaction evidence="10">
        <text>Mg(2+)(in) = Mg(2+)(out)</text>
        <dbReference type="Rhea" id="RHEA:29827"/>
        <dbReference type="ChEBI" id="CHEBI:18420"/>
    </reaction>
</comment>
<evidence type="ECO:0000256" key="1">
    <source>
        <dbReference type="ARBA" id="ARBA00004651"/>
    </source>
</evidence>
<proteinExistence type="inferred from homology"/>
<evidence type="ECO:0000256" key="2">
    <source>
        <dbReference type="ARBA" id="ARBA00009765"/>
    </source>
</evidence>
<keyword evidence="4" id="KW-1003">Cell membrane</keyword>
<comment type="subcellular location">
    <subcellularLocation>
        <location evidence="1">Cell membrane</location>
        <topology evidence="1">Multi-pass membrane protein</topology>
    </subcellularLocation>
</comment>
<evidence type="ECO:0000256" key="10">
    <source>
        <dbReference type="ARBA" id="ARBA00034269"/>
    </source>
</evidence>
<name>A0AA37X883_9MICO</name>
<comment type="caution">
    <text evidence="13">The sequence shown here is derived from an EMBL/GenBank/DDBJ whole genome shotgun (WGS) entry which is preliminary data.</text>
</comment>
<evidence type="ECO:0000256" key="8">
    <source>
        <dbReference type="ARBA" id="ARBA00023065"/>
    </source>
</evidence>
<dbReference type="GO" id="GO:0000287">
    <property type="term" value="F:magnesium ion binding"/>
    <property type="evidence" value="ECO:0007669"/>
    <property type="project" value="TreeGrafter"/>
</dbReference>
<keyword evidence="3" id="KW-0813">Transport</keyword>
<dbReference type="InterPro" id="IPR045861">
    <property type="entry name" value="CorA_cytoplasmic_dom"/>
</dbReference>
<dbReference type="Proteomes" id="UP001157160">
    <property type="component" value="Unassembled WGS sequence"/>
</dbReference>
<evidence type="ECO:0000256" key="7">
    <source>
        <dbReference type="ARBA" id="ARBA00022989"/>
    </source>
</evidence>
<keyword evidence="6" id="KW-0460">Magnesium</keyword>
<comment type="function">
    <text evidence="11">Mediates influx of magnesium ions. Alternates between open and closed states. Activated by low cytoplasmic Mg(2+) levels. Inactive when cytoplasmic Mg(2+) levels are high.</text>
</comment>
<keyword evidence="14" id="KW-1185">Reference proteome</keyword>
<dbReference type="EMBL" id="BSUL01000001">
    <property type="protein sequence ID" value="GMA27344.1"/>
    <property type="molecule type" value="Genomic_DNA"/>
</dbReference>
<dbReference type="RefSeq" id="WP_284229869.1">
    <property type="nucleotide sequence ID" value="NZ_BSUL01000001.1"/>
</dbReference>
<organism evidence="13 14">
    <name type="scientific">Arenivirga flava</name>
    <dbReference type="NCBI Taxonomy" id="1930060"/>
    <lineage>
        <taxon>Bacteria</taxon>
        <taxon>Bacillati</taxon>
        <taxon>Actinomycetota</taxon>
        <taxon>Actinomycetes</taxon>
        <taxon>Micrococcales</taxon>
        <taxon>Microbacteriaceae</taxon>
        <taxon>Arenivirga</taxon>
    </lineage>
</organism>
<evidence type="ECO:0000256" key="9">
    <source>
        <dbReference type="ARBA" id="ARBA00023136"/>
    </source>
</evidence>
<dbReference type="CDD" id="cd12830">
    <property type="entry name" value="MtCorA-like"/>
    <property type="match status" value="1"/>
</dbReference>
<gene>
    <name evidence="13" type="primary">corA</name>
    <name evidence="13" type="ORF">GCM10025874_05970</name>
</gene>
<sequence>MPIVDLAIYADGHRTADPTSLDEAFELAGERGGFAWIALDDPTSEELHAVATEFGVDEPFVGHALAPHHRSGLERLGDALHLVLRPARYDDAAEAVRFDELHVLLRDDLVVTVRHGDAPDIAAVRNRLEAHPEWLANGATRVLGALLAQVVEDYAPVVAGLEQDIDEIEEQLFGGDEHVSRRSYELLREVIRFQKSVHPLADIVDALAERAQEEGTADAVRRALHAVGGRVRRVSERADAFSTLLQNALTVHSTLVSQRQNEQMEQLSEASVRQAEQSKRISAWAAILFAPTMIAAVYGMNFRVMPELHWVWGYPAALGAMLGVGVLFWVVFKRRKWL</sequence>
<dbReference type="PANTHER" id="PTHR46494">
    <property type="entry name" value="CORA FAMILY METAL ION TRANSPORTER (EUROFUNG)"/>
    <property type="match status" value="1"/>
</dbReference>
<evidence type="ECO:0000256" key="3">
    <source>
        <dbReference type="ARBA" id="ARBA00022448"/>
    </source>
</evidence>
<keyword evidence="7 12" id="KW-1133">Transmembrane helix</keyword>
<evidence type="ECO:0000256" key="5">
    <source>
        <dbReference type="ARBA" id="ARBA00022692"/>
    </source>
</evidence>
<keyword evidence="5 12" id="KW-0812">Transmembrane</keyword>
<evidence type="ECO:0000256" key="6">
    <source>
        <dbReference type="ARBA" id="ARBA00022842"/>
    </source>
</evidence>
<dbReference type="SUPFAM" id="SSF144083">
    <property type="entry name" value="Magnesium transport protein CorA, transmembrane region"/>
    <property type="match status" value="1"/>
</dbReference>
<evidence type="ECO:0000313" key="13">
    <source>
        <dbReference type="EMBL" id="GMA27344.1"/>
    </source>
</evidence>
<dbReference type="GO" id="GO:0005886">
    <property type="term" value="C:plasma membrane"/>
    <property type="evidence" value="ECO:0007669"/>
    <property type="project" value="UniProtKB-SubCell"/>
</dbReference>
<dbReference type="AlphaFoldDB" id="A0AA37X883"/>
<dbReference type="GO" id="GO:0015095">
    <property type="term" value="F:magnesium ion transmembrane transporter activity"/>
    <property type="evidence" value="ECO:0007669"/>
    <property type="project" value="TreeGrafter"/>
</dbReference>
<dbReference type="PANTHER" id="PTHR46494:SF1">
    <property type="entry name" value="CORA FAMILY METAL ION TRANSPORTER (EUROFUNG)"/>
    <property type="match status" value="1"/>
</dbReference>
<feature type="transmembrane region" description="Helical" evidence="12">
    <location>
        <begin position="312"/>
        <end position="332"/>
    </location>
</feature>
<evidence type="ECO:0000256" key="12">
    <source>
        <dbReference type="SAM" id="Phobius"/>
    </source>
</evidence>
<dbReference type="Gene3D" id="1.20.58.340">
    <property type="entry name" value="Magnesium transport protein CorA, transmembrane region"/>
    <property type="match status" value="2"/>
</dbReference>
<dbReference type="Pfam" id="PF01544">
    <property type="entry name" value="CorA"/>
    <property type="match status" value="1"/>
</dbReference>
<protein>
    <submittedName>
        <fullName evidence="13">Magnesium transport protein CorA</fullName>
    </submittedName>
</protein>